<feature type="region of interest" description="Disordered" evidence="1">
    <location>
        <begin position="395"/>
        <end position="453"/>
    </location>
</feature>
<comment type="caution">
    <text evidence="2">The sequence shown here is derived from an EMBL/GenBank/DDBJ whole genome shotgun (WGS) entry which is preliminary data.</text>
</comment>
<feature type="compositionally biased region" description="Basic residues" evidence="1">
    <location>
        <begin position="421"/>
        <end position="436"/>
    </location>
</feature>
<dbReference type="Proteomes" id="UP000036403">
    <property type="component" value="Unassembled WGS sequence"/>
</dbReference>
<sequence length="680" mass="73706">MVIASTSGKPENRPADASGGLEKRPVYSSEGCVSAGPARLPVVRLTRVDASSVFKLPSTSERKSGLVASSRVSCGSPPDTVRAQSSAIVISDEELVSDFSVKCESDNGYGVRASKPFRRRRGRPPTTGEWVGITEALEKYNAAKAVEMELDEMKHILNSLSLPKQTKRKQDLPSIEDLKRDLSDYPARPSGRGQVSLNFLDKLSDKSSGLNGRLKHDLRMASRNLGASVAELSDRAERHEIEVLQRNRANEYLMHEISRLRGELDIAWVEIASLRASVSPSGRSPPHKKARGLDDTQTRDIGTQMEVGREVSPNPVSIPLPVSPIIGREMIDRCCSPIWSADTPVVSASAGIPGGDGPGATPPESRDITALEQSLLDHIQALFAQRNSLQEDLGRIRKKMEDPSRDSILSAAEERPGKPKTPARARRKKTKKKRRKSSTEVPTHPLPPPSGGVEVAALPCLGLTSTTTLVLEDGPWSRVVGRRSRRAARGATALIDGPSISSRRGTASGPERNVRNKGTESLRSGRDDPSVDKKVKGRRELGFRLRPQTTAVVSVTLKPGAGLGYREVMAEARARMNLKALSIANSRIRQAVNGGVLIQIFGKDRNKLADDLADKMDEVLKDNGVRIGQPSKCAELRVRGVDIFATPDDIATAIANLGKCNKDEVRLGRIREATRGLGTV</sequence>
<organism evidence="2 3">
    <name type="scientific">Lasius niger</name>
    <name type="common">Black garden ant</name>
    <dbReference type="NCBI Taxonomy" id="67767"/>
    <lineage>
        <taxon>Eukaryota</taxon>
        <taxon>Metazoa</taxon>
        <taxon>Ecdysozoa</taxon>
        <taxon>Arthropoda</taxon>
        <taxon>Hexapoda</taxon>
        <taxon>Insecta</taxon>
        <taxon>Pterygota</taxon>
        <taxon>Neoptera</taxon>
        <taxon>Endopterygota</taxon>
        <taxon>Hymenoptera</taxon>
        <taxon>Apocrita</taxon>
        <taxon>Aculeata</taxon>
        <taxon>Formicoidea</taxon>
        <taxon>Formicidae</taxon>
        <taxon>Formicinae</taxon>
        <taxon>Lasius</taxon>
        <taxon>Lasius</taxon>
    </lineage>
</organism>
<feature type="compositionally biased region" description="Basic and acidic residues" evidence="1">
    <location>
        <begin position="395"/>
        <end position="405"/>
    </location>
</feature>
<evidence type="ECO:0000313" key="3">
    <source>
        <dbReference type="Proteomes" id="UP000036403"/>
    </source>
</evidence>
<evidence type="ECO:0000313" key="2">
    <source>
        <dbReference type="EMBL" id="KMQ85839.1"/>
    </source>
</evidence>
<dbReference type="AlphaFoldDB" id="A0A0J7K6G0"/>
<dbReference type="PaxDb" id="67767-A0A0J7K6G0"/>
<feature type="region of interest" description="Disordered" evidence="1">
    <location>
        <begin position="278"/>
        <end position="300"/>
    </location>
</feature>
<proteinExistence type="predicted"/>
<protein>
    <submittedName>
        <fullName evidence="2">Gag protein</fullName>
    </submittedName>
</protein>
<dbReference type="EMBL" id="LBMM01013054">
    <property type="protein sequence ID" value="KMQ85839.1"/>
    <property type="molecule type" value="Genomic_DNA"/>
</dbReference>
<reference evidence="2 3" key="1">
    <citation type="submission" date="2015-04" db="EMBL/GenBank/DDBJ databases">
        <title>Lasius niger genome sequencing.</title>
        <authorList>
            <person name="Konorov E.A."/>
            <person name="Nikitin M.A."/>
            <person name="Kirill M.V."/>
            <person name="Chang P."/>
        </authorList>
    </citation>
    <scope>NUCLEOTIDE SEQUENCE [LARGE SCALE GENOMIC DNA]</scope>
    <source>
        <tissue evidence="2">Whole</tissue>
    </source>
</reference>
<feature type="region of interest" description="Disordered" evidence="1">
    <location>
        <begin position="1"/>
        <end position="29"/>
    </location>
</feature>
<evidence type="ECO:0000256" key="1">
    <source>
        <dbReference type="SAM" id="MobiDB-lite"/>
    </source>
</evidence>
<feature type="region of interest" description="Disordered" evidence="1">
    <location>
        <begin position="482"/>
        <end position="537"/>
    </location>
</feature>
<gene>
    <name evidence="2" type="ORF">RF55_15374</name>
</gene>
<feature type="compositionally biased region" description="Basic and acidic residues" evidence="1">
    <location>
        <begin position="512"/>
        <end position="537"/>
    </location>
</feature>
<accession>A0A0J7K6G0</accession>
<keyword evidence="3" id="KW-1185">Reference proteome</keyword>
<name>A0A0J7K6G0_LASNI</name>
<dbReference type="OrthoDB" id="7490362at2759"/>